<sequence>MIRVGFLSAVRHAESYLPTFLADPRTSLVGVAEADDAAEWIVADSRRFAEQHDLPLLSPAALLAPGMCDLVVVCSEPTRHAELAIAALDAGIAVLVDKPVAVSVAEADRILAAQERSGATVCVVNRLRSPAVERLRGWVDAGHLGLPLHVDVEWFASGAHFATSVERPELVTDPALSGGGELLNFLLYPVDYIRYLTGLEVVEVYAEAATLFQQPHRDAGVEDSAVVSLLLENGVTATVTLARAAAAPGHGPVSSSIRLLGSHGHAIADDDKPAISVFRTDGLQAERPVDGPSSVIAVERYLDELIGALANGRAPRYTLRDARASLAVTEACYAAVRDGRPITLGEESTGAKSEQ</sequence>
<protein>
    <submittedName>
        <fullName evidence="4">Gfo/Idh/MocA family oxidoreductase</fullName>
    </submittedName>
</protein>
<evidence type="ECO:0000256" key="1">
    <source>
        <dbReference type="ARBA" id="ARBA00023027"/>
    </source>
</evidence>
<dbReference type="Gene3D" id="3.30.360.10">
    <property type="entry name" value="Dihydrodipicolinate Reductase, domain 2"/>
    <property type="match status" value="1"/>
</dbReference>
<dbReference type="InterPro" id="IPR051450">
    <property type="entry name" value="Gfo/Idh/MocA_Oxidoreductases"/>
</dbReference>
<dbReference type="PANTHER" id="PTHR43377">
    <property type="entry name" value="BILIVERDIN REDUCTASE A"/>
    <property type="match status" value="1"/>
</dbReference>
<dbReference type="EMBL" id="BAABGP010000026">
    <property type="protein sequence ID" value="GAA4491769.1"/>
    <property type="molecule type" value="Genomic_DNA"/>
</dbReference>
<dbReference type="PANTHER" id="PTHR43377:SF1">
    <property type="entry name" value="BILIVERDIN REDUCTASE A"/>
    <property type="match status" value="1"/>
</dbReference>
<organism evidence="4 5">
    <name type="scientific">Microbacterium panaciterrae</name>
    <dbReference type="NCBI Taxonomy" id="985759"/>
    <lineage>
        <taxon>Bacteria</taxon>
        <taxon>Bacillati</taxon>
        <taxon>Actinomycetota</taxon>
        <taxon>Actinomycetes</taxon>
        <taxon>Micrococcales</taxon>
        <taxon>Microbacteriaceae</taxon>
        <taxon>Microbacterium</taxon>
    </lineage>
</organism>
<evidence type="ECO:0000313" key="5">
    <source>
        <dbReference type="Proteomes" id="UP001500731"/>
    </source>
</evidence>
<name>A0ABP8PTA8_9MICO</name>
<keyword evidence="1" id="KW-0520">NAD</keyword>
<dbReference type="InterPro" id="IPR055170">
    <property type="entry name" value="GFO_IDH_MocA-like_dom"/>
</dbReference>
<feature type="domain" description="Gfo/Idh/MocA-like oxidoreductase N-terminal" evidence="2">
    <location>
        <begin position="12"/>
        <end position="123"/>
    </location>
</feature>
<dbReference type="Proteomes" id="UP001500731">
    <property type="component" value="Unassembled WGS sequence"/>
</dbReference>
<dbReference type="SUPFAM" id="SSF51735">
    <property type="entry name" value="NAD(P)-binding Rossmann-fold domains"/>
    <property type="match status" value="1"/>
</dbReference>
<evidence type="ECO:0000313" key="4">
    <source>
        <dbReference type="EMBL" id="GAA4491769.1"/>
    </source>
</evidence>
<dbReference type="Gene3D" id="3.40.50.720">
    <property type="entry name" value="NAD(P)-binding Rossmann-like Domain"/>
    <property type="match status" value="1"/>
</dbReference>
<comment type="caution">
    <text evidence="4">The sequence shown here is derived from an EMBL/GenBank/DDBJ whole genome shotgun (WGS) entry which is preliminary data.</text>
</comment>
<dbReference type="InterPro" id="IPR036291">
    <property type="entry name" value="NAD(P)-bd_dom_sf"/>
</dbReference>
<gene>
    <name evidence="4" type="ORF">GCM10023171_36230</name>
</gene>
<dbReference type="Pfam" id="PF22725">
    <property type="entry name" value="GFO_IDH_MocA_C3"/>
    <property type="match status" value="1"/>
</dbReference>
<dbReference type="InterPro" id="IPR000683">
    <property type="entry name" value="Gfo/Idh/MocA-like_OxRdtase_N"/>
</dbReference>
<dbReference type="Pfam" id="PF01408">
    <property type="entry name" value="GFO_IDH_MocA"/>
    <property type="match status" value="1"/>
</dbReference>
<feature type="domain" description="GFO/IDH/MocA-like oxidoreductase" evidence="3">
    <location>
        <begin position="133"/>
        <end position="265"/>
    </location>
</feature>
<evidence type="ECO:0000259" key="3">
    <source>
        <dbReference type="Pfam" id="PF22725"/>
    </source>
</evidence>
<dbReference type="RefSeq" id="WP_345188892.1">
    <property type="nucleotide sequence ID" value="NZ_BAABGP010000026.1"/>
</dbReference>
<keyword evidence="5" id="KW-1185">Reference proteome</keyword>
<proteinExistence type="predicted"/>
<dbReference type="SUPFAM" id="SSF55347">
    <property type="entry name" value="Glyceraldehyde-3-phosphate dehydrogenase-like, C-terminal domain"/>
    <property type="match status" value="1"/>
</dbReference>
<evidence type="ECO:0000259" key="2">
    <source>
        <dbReference type="Pfam" id="PF01408"/>
    </source>
</evidence>
<accession>A0ABP8PTA8</accession>
<reference evidence="5" key="1">
    <citation type="journal article" date="2019" name="Int. J. Syst. Evol. Microbiol.">
        <title>The Global Catalogue of Microorganisms (GCM) 10K type strain sequencing project: providing services to taxonomists for standard genome sequencing and annotation.</title>
        <authorList>
            <consortium name="The Broad Institute Genomics Platform"/>
            <consortium name="The Broad Institute Genome Sequencing Center for Infectious Disease"/>
            <person name="Wu L."/>
            <person name="Ma J."/>
        </authorList>
    </citation>
    <scope>NUCLEOTIDE SEQUENCE [LARGE SCALE GENOMIC DNA]</scope>
    <source>
        <strain evidence="5">JCM 17839</strain>
    </source>
</reference>